<dbReference type="EMBL" id="FMHU01000002">
    <property type="protein sequence ID" value="SCL31090.1"/>
    <property type="molecule type" value="Genomic_DNA"/>
</dbReference>
<proteinExistence type="predicted"/>
<evidence type="ECO:0000313" key="2">
    <source>
        <dbReference type="Proteomes" id="UP000198906"/>
    </source>
</evidence>
<dbReference type="STRING" id="47866.GA0074694_5881"/>
<organism evidence="1 2">
    <name type="scientific">Micromonospora inyonensis</name>
    <dbReference type="NCBI Taxonomy" id="47866"/>
    <lineage>
        <taxon>Bacteria</taxon>
        <taxon>Bacillati</taxon>
        <taxon>Actinomycetota</taxon>
        <taxon>Actinomycetes</taxon>
        <taxon>Micromonosporales</taxon>
        <taxon>Micromonosporaceae</taxon>
        <taxon>Micromonospora</taxon>
    </lineage>
</organism>
<dbReference type="Proteomes" id="UP000198906">
    <property type="component" value="Unassembled WGS sequence"/>
</dbReference>
<accession>A0A1C6SNM2</accession>
<gene>
    <name evidence="1" type="ORF">GA0074694_5881</name>
</gene>
<evidence type="ECO:0000313" key="1">
    <source>
        <dbReference type="EMBL" id="SCL31090.1"/>
    </source>
</evidence>
<dbReference type="AlphaFoldDB" id="A0A1C6SNM2"/>
<sequence>MLYSLDRGIRPLSALAGEVYRRVRTRLDGARVRESARQLPGVRMDKTVLSTLTPKDADDLSRYLLSPDFDHVTFGYALHRRLSWGSGHRQYEEIVTAVRAEIIEGLRHFTRIEAVDRTLLADVLLRLGGRPRCATTP</sequence>
<name>A0A1C6SNM2_9ACTN</name>
<protein>
    <submittedName>
        <fullName evidence="1">Uncharacterized protein</fullName>
    </submittedName>
</protein>
<reference evidence="2" key="1">
    <citation type="submission" date="2016-06" db="EMBL/GenBank/DDBJ databases">
        <authorList>
            <person name="Varghese N."/>
        </authorList>
    </citation>
    <scope>NUCLEOTIDE SEQUENCE [LARGE SCALE GENOMIC DNA]</scope>
    <source>
        <strain evidence="2">DSM 46123</strain>
    </source>
</reference>
<keyword evidence="2" id="KW-1185">Reference proteome</keyword>